<dbReference type="Gene3D" id="3.40.50.720">
    <property type="entry name" value="NAD(P)-binding Rossmann-like Domain"/>
    <property type="match status" value="1"/>
</dbReference>
<feature type="domain" description="NAD(P)-binding" evidence="1">
    <location>
        <begin position="8"/>
        <end position="158"/>
    </location>
</feature>
<keyword evidence="3" id="KW-1185">Reference proteome</keyword>
<dbReference type="RefSeq" id="WP_037767764.1">
    <property type="nucleotide sequence ID" value="NZ_JAHSSQ010000003.1"/>
</dbReference>
<dbReference type="PANTHER" id="PTHR43162:SF1">
    <property type="entry name" value="PRESTALK A DIFFERENTIATION PROTEIN A"/>
    <property type="match status" value="1"/>
</dbReference>
<dbReference type="InterPro" id="IPR051604">
    <property type="entry name" value="Ergot_Alk_Oxidoreductase"/>
</dbReference>
<protein>
    <submittedName>
        <fullName evidence="2">NAD(P)H-binding protein</fullName>
    </submittedName>
</protein>
<dbReference type="PANTHER" id="PTHR43162">
    <property type="match status" value="1"/>
</dbReference>
<dbReference type="Gene3D" id="3.90.25.10">
    <property type="entry name" value="UDP-galactose 4-epimerase, domain 1"/>
    <property type="match status" value="1"/>
</dbReference>
<dbReference type="Proteomes" id="UP000758701">
    <property type="component" value="Unassembled WGS sequence"/>
</dbReference>
<accession>A0ABS7VYI7</accession>
<gene>
    <name evidence="2" type="ORF">KVH32_06275</name>
</gene>
<comment type="caution">
    <text evidence="2">The sequence shown here is derived from an EMBL/GenBank/DDBJ whole genome shotgun (WGS) entry which is preliminary data.</text>
</comment>
<sequence>MIVITTPTGGIGRQVLDNVLDALDTRGDGTAVRVIARDPGRLTARARERAEVIEGSHADADVLGAACDGADQVFWLVPPDARADSVEDHFRAFSLPLCEAIARHGVARVVAVSTLGRGVAENAGQVSASLAVDERIAATGVHYRALCPPFLMENLLGQAKSLHATGELRMAYPADRILRTCATGDIARTAARLLLDDSWTGRADVPLVAPDDLTPEGMAEVLSGVLGRPVRVRESTPEEYRASVRGLGASEDVARNYADMASAMSTQGFYGAAEPGTPDTAPTGFRRWCEEVLRPAALA</sequence>
<name>A0ABS7VYI7_STROV</name>
<reference evidence="2 3" key="1">
    <citation type="submission" date="2021-06" db="EMBL/GenBank/DDBJ databases">
        <title>Ecological speciation of a Streptomyces species isolated from different habitats and geographic origins.</title>
        <authorList>
            <person name="Wang J."/>
        </authorList>
    </citation>
    <scope>NUCLEOTIDE SEQUENCE [LARGE SCALE GENOMIC DNA]</scope>
    <source>
        <strain evidence="2 3">FXJ8.012</strain>
    </source>
</reference>
<evidence type="ECO:0000313" key="3">
    <source>
        <dbReference type="Proteomes" id="UP000758701"/>
    </source>
</evidence>
<dbReference type="EMBL" id="JAHSTP010000002">
    <property type="protein sequence ID" value="MBZ6150774.1"/>
    <property type="molecule type" value="Genomic_DNA"/>
</dbReference>
<proteinExistence type="predicted"/>
<evidence type="ECO:0000313" key="2">
    <source>
        <dbReference type="EMBL" id="MBZ6150774.1"/>
    </source>
</evidence>
<evidence type="ECO:0000259" key="1">
    <source>
        <dbReference type="Pfam" id="PF13460"/>
    </source>
</evidence>
<dbReference type="InterPro" id="IPR036291">
    <property type="entry name" value="NAD(P)-bd_dom_sf"/>
</dbReference>
<organism evidence="2 3">
    <name type="scientific">Streptomyces olivaceus</name>
    <dbReference type="NCBI Taxonomy" id="47716"/>
    <lineage>
        <taxon>Bacteria</taxon>
        <taxon>Bacillati</taxon>
        <taxon>Actinomycetota</taxon>
        <taxon>Actinomycetes</taxon>
        <taxon>Kitasatosporales</taxon>
        <taxon>Streptomycetaceae</taxon>
        <taxon>Streptomyces</taxon>
    </lineage>
</organism>
<dbReference type="InterPro" id="IPR016040">
    <property type="entry name" value="NAD(P)-bd_dom"/>
</dbReference>
<dbReference type="Pfam" id="PF13460">
    <property type="entry name" value="NAD_binding_10"/>
    <property type="match status" value="1"/>
</dbReference>
<dbReference type="SUPFAM" id="SSF51735">
    <property type="entry name" value="NAD(P)-binding Rossmann-fold domains"/>
    <property type="match status" value="1"/>
</dbReference>